<gene>
    <name evidence="2" type="ORF">S2091_2217</name>
</gene>
<dbReference type="InterPro" id="IPR011048">
    <property type="entry name" value="Haem_d1_sf"/>
</dbReference>
<evidence type="ECO:0000313" key="3">
    <source>
        <dbReference type="Proteomes" id="UP000237839"/>
    </source>
</evidence>
<dbReference type="NCBIfam" id="TIGR02276">
    <property type="entry name" value="beta_rpt_yvtn"/>
    <property type="match status" value="2"/>
</dbReference>
<dbReference type="OrthoDB" id="9774579at2"/>
<feature type="chain" id="PRO_5015522769" evidence="1">
    <location>
        <begin position="27"/>
        <end position="329"/>
    </location>
</feature>
<dbReference type="PANTHER" id="PTHR47197">
    <property type="entry name" value="PROTEIN NIRF"/>
    <property type="match status" value="1"/>
</dbReference>
<dbReference type="InterPro" id="IPR011964">
    <property type="entry name" value="YVTN_b-propeller_repeat"/>
</dbReference>
<dbReference type="AlphaFoldDB" id="A0A2S9GZH8"/>
<dbReference type="Proteomes" id="UP000237839">
    <property type="component" value="Unassembled WGS sequence"/>
</dbReference>
<dbReference type="Pfam" id="PF10282">
    <property type="entry name" value="Lactonase"/>
    <property type="match status" value="2"/>
</dbReference>
<dbReference type="InterPro" id="IPR051200">
    <property type="entry name" value="Host-pathogen_enzymatic-act"/>
</dbReference>
<feature type="signal peptide" evidence="1">
    <location>
        <begin position="1"/>
        <end position="26"/>
    </location>
</feature>
<evidence type="ECO:0000313" key="2">
    <source>
        <dbReference type="EMBL" id="PRC93131.1"/>
    </source>
</evidence>
<dbReference type="RefSeq" id="WP_105531865.1">
    <property type="nucleotide sequence ID" value="NZ_PUGF01000009.1"/>
</dbReference>
<dbReference type="PANTHER" id="PTHR47197:SF3">
    <property type="entry name" value="DIHYDRO-HEME D1 DEHYDROGENASE"/>
    <property type="match status" value="1"/>
</dbReference>
<reference evidence="2 3" key="1">
    <citation type="submission" date="2018-02" db="EMBL/GenBank/DDBJ databases">
        <title>Solimicrobium silvestre gen. nov., sp. nov., isolated from alpine forest soil.</title>
        <authorList>
            <person name="Margesin R."/>
            <person name="Albuquerque L."/>
            <person name="Zhang D.-C."/>
            <person name="Froufe H.J.C."/>
            <person name="Severino R."/>
            <person name="Roxo I."/>
            <person name="Egas C."/>
            <person name="Da Costa M.S."/>
        </authorList>
    </citation>
    <scope>NUCLEOTIDE SEQUENCE [LARGE SCALE GENOMIC DNA]</scope>
    <source>
        <strain evidence="2 3">S20-91</strain>
    </source>
</reference>
<evidence type="ECO:0000256" key="1">
    <source>
        <dbReference type="SAM" id="SignalP"/>
    </source>
</evidence>
<sequence length="329" mass="35079">MNALKRIFSILGIFVATLASVGVTSAAEPRWTFDGAIHNNSLAISPDETIAVASYSERPDVVVYDLNSGKVRAVLHGYVTPRNIVFDPSGKSFYVSDSSLGQIKKIDTASLQELATLPAGAGAFGTTISRDGQTLYVNNEAASTVTNFDLTTNRPKAVITGFAQPRQGVRLNSSGDTLFVTNFLGDKITLVDTQSNKIVAEITGFNKIRAISITHDGKQLFAANSGSNSIAVVDIAKRQIIATIPVGKDPYGAALTPDEHSLYSGNLADNTLSVISLASQTVTATVNGFKQPRQAIVFTHDSKFAYVLNEDLSIVKLDLASNQVVETLH</sequence>
<keyword evidence="1" id="KW-0732">Signal</keyword>
<dbReference type="SUPFAM" id="SSF51004">
    <property type="entry name" value="C-terminal (heme d1) domain of cytochrome cd1-nitrite reductase"/>
    <property type="match status" value="1"/>
</dbReference>
<comment type="caution">
    <text evidence="2">The sequence shown here is derived from an EMBL/GenBank/DDBJ whole genome shotgun (WGS) entry which is preliminary data.</text>
</comment>
<name>A0A2S9GZH8_9BURK</name>
<accession>A0A2S9GZH8</accession>
<dbReference type="Gene3D" id="2.130.10.10">
    <property type="entry name" value="YVTN repeat-like/Quinoprotein amine dehydrogenase"/>
    <property type="match status" value="2"/>
</dbReference>
<dbReference type="EMBL" id="PUGF01000009">
    <property type="protein sequence ID" value="PRC93131.1"/>
    <property type="molecule type" value="Genomic_DNA"/>
</dbReference>
<proteinExistence type="predicted"/>
<dbReference type="InterPro" id="IPR015943">
    <property type="entry name" value="WD40/YVTN_repeat-like_dom_sf"/>
</dbReference>
<keyword evidence="3" id="KW-1185">Reference proteome</keyword>
<dbReference type="InterPro" id="IPR019405">
    <property type="entry name" value="Lactonase_7-beta_prop"/>
</dbReference>
<organism evidence="2 3">
    <name type="scientific">Solimicrobium silvestre</name>
    <dbReference type="NCBI Taxonomy" id="2099400"/>
    <lineage>
        <taxon>Bacteria</taxon>
        <taxon>Pseudomonadati</taxon>
        <taxon>Pseudomonadota</taxon>
        <taxon>Betaproteobacteria</taxon>
        <taxon>Burkholderiales</taxon>
        <taxon>Oxalobacteraceae</taxon>
        <taxon>Solimicrobium</taxon>
    </lineage>
</organism>
<protein>
    <submittedName>
        <fullName evidence="2">40-residue YVTN family beta-propeller repeat protein</fullName>
    </submittedName>
</protein>